<feature type="transmembrane region" description="Helical" evidence="6">
    <location>
        <begin position="219"/>
        <end position="239"/>
    </location>
</feature>
<keyword evidence="5 6" id="KW-0472">Membrane</keyword>
<dbReference type="GO" id="GO:0016020">
    <property type="term" value="C:membrane"/>
    <property type="evidence" value="ECO:0007669"/>
    <property type="project" value="UniProtKB-SubCell"/>
</dbReference>
<evidence type="ECO:0000256" key="4">
    <source>
        <dbReference type="ARBA" id="ARBA00022989"/>
    </source>
</evidence>
<accession>A0A1C0AGN2</accession>
<dbReference type="Proteomes" id="UP000093501">
    <property type="component" value="Unassembled WGS sequence"/>
</dbReference>
<dbReference type="GO" id="GO:0017004">
    <property type="term" value="P:cytochrome complex assembly"/>
    <property type="evidence" value="ECO:0007669"/>
    <property type="project" value="InterPro"/>
</dbReference>
<evidence type="ECO:0000256" key="5">
    <source>
        <dbReference type="ARBA" id="ARBA00023136"/>
    </source>
</evidence>
<dbReference type="InterPro" id="IPR051790">
    <property type="entry name" value="Cytochrome_c-biogenesis_DsbD"/>
</dbReference>
<dbReference type="PANTHER" id="PTHR31272">
    <property type="entry name" value="CYTOCHROME C-TYPE BIOGENESIS PROTEIN HI_1454-RELATED"/>
    <property type="match status" value="1"/>
</dbReference>
<comment type="similarity">
    <text evidence="2">Belongs to the DsbD family.</text>
</comment>
<dbReference type="AlphaFoldDB" id="A0A1C0AGN2"/>
<feature type="transmembrane region" description="Helical" evidence="6">
    <location>
        <begin position="20"/>
        <end position="44"/>
    </location>
</feature>
<dbReference type="Pfam" id="PF02683">
    <property type="entry name" value="DsbD_TM"/>
    <property type="match status" value="1"/>
</dbReference>
<comment type="caution">
    <text evidence="8">The sequence shown here is derived from an EMBL/GenBank/DDBJ whole genome shotgun (WGS) entry which is preliminary data.</text>
</comment>
<sequence>MIPLESWVSQAMSSSLLLGIPVAMLAGVISFASPCVLPLLPGYLSFASGLGAHEITQGTGNRRLLLLGTLGFVLGFAVVFVLTGALLGGLGAVLLTYERIITIAAGILIILMGLGFLGWIPLPAQRRPQTARAGALASPLLGIAFGLGWTPCIGPTLSVVLTLALNEGSAARGGLLAFCYAIGLGLPFLAFAASFTTFAPHFEWLKRHQRALQRAGGGLLIVVGISMVTGLWAILVAYLRQWASTFGTIL</sequence>
<dbReference type="PANTHER" id="PTHR31272:SF4">
    <property type="entry name" value="CYTOCHROME C-TYPE BIOGENESIS PROTEIN HI_1454-RELATED"/>
    <property type="match status" value="1"/>
</dbReference>
<evidence type="ECO:0000256" key="3">
    <source>
        <dbReference type="ARBA" id="ARBA00022692"/>
    </source>
</evidence>
<organism evidence="8 9">
    <name type="scientific">Tessaracoccus lapidicaptus</name>
    <dbReference type="NCBI Taxonomy" id="1427523"/>
    <lineage>
        <taxon>Bacteria</taxon>
        <taxon>Bacillati</taxon>
        <taxon>Actinomycetota</taxon>
        <taxon>Actinomycetes</taxon>
        <taxon>Propionibacteriales</taxon>
        <taxon>Propionibacteriaceae</taxon>
        <taxon>Tessaracoccus</taxon>
    </lineage>
</organism>
<feature type="transmembrane region" description="Helical" evidence="6">
    <location>
        <begin position="175"/>
        <end position="198"/>
    </location>
</feature>
<feature type="transmembrane region" description="Helical" evidence="6">
    <location>
        <begin position="140"/>
        <end position="163"/>
    </location>
</feature>
<gene>
    <name evidence="8" type="ORF">BCR15_10465</name>
</gene>
<feature type="transmembrane region" description="Helical" evidence="6">
    <location>
        <begin position="64"/>
        <end position="94"/>
    </location>
</feature>
<evidence type="ECO:0000256" key="1">
    <source>
        <dbReference type="ARBA" id="ARBA00004141"/>
    </source>
</evidence>
<feature type="domain" description="Cytochrome C biogenesis protein transmembrane" evidence="7">
    <location>
        <begin position="20"/>
        <end position="228"/>
    </location>
</feature>
<proteinExistence type="inferred from homology"/>
<protein>
    <submittedName>
        <fullName evidence="8">Cytochrome C biogenesis protein ResC</fullName>
    </submittedName>
</protein>
<dbReference type="EMBL" id="MBQD01000027">
    <property type="protein sequence ID" value="OCL30885.1"/>
    <property type="molecule type" value="Genomic_DNA"/>
</dbReference>
<keyword evidence="3 6" id="KW-0812">Transmembrane</keyword>
<evidence type="ECO:0000259" key="7">
    <source>
        <dbReference type="Pfam" id="PF02683"/>
    </source>
</evidence>
<keyword evidence="9" id="KW-1185">Reference proteome</keyword>
<evidence type="ECO:0000313" key="8">
    <source>
        <dbReference type="EMBL" id="OCL30885.1"/>
    </source>
</evidence>
<evidence type="ECO:0000313" key="9">
    <source>
        <dbReference type="Proteomes" id="UP000093501"/>
    </source>
</evidence>
<name>A0A1C0AGN2_9ACTN</name>
<keyword evidence="4 6" id="KW-1133">Transmembrane helix</keyword>
<reference evidence="9" key="1">
    <citation type="submission" date="2016-07" db="EMBL/GenBank/DDBJ databases">
        <authorList>
            <person name="Florea S."/>
            <person name="Webb J.S."/>
            <person name="Jaromczyk J."/>
            <person name="Schardl C.L."/>
        </authorList>
    </citation>
    <scope>NUCLEOTIDE SEQUENCE [LARGE SCALE GENOMIC DNA]</scope>
    <source>
        <strain evidence="9">IPBSL-7</strain>
    </source>
</reference>
<feature type="transmembrane region" description="Helical" evidence="6">
    <location>
        <begin position="100"/>
        <end position="120"/>
    </location>
</feature>
<comment type="subcellular location">
    <subcellularLocation>
        <location evidence="1">Membrane</location>
        <topology evidence="1">Multi-pass membrane protein</topology>
    </subcellularLocation>
</comment>
<dbReference type="InterPro" id="IPR003834">
    <property type="entry name" value="Cyt_c_assmbl_TM_dom"/>
</dbReference>
<evidence type="ECO:0000256" key="6">
    <source>
        <dbReference type="SAM" id="Phobius"/>
    </source>
</evidence>
<evidence type="ECO:0000256" key="2">
    <source>
        <dbReference type="ARBA" id="ARBA00006143"/>
    </source>
</evidence>